<feature type="transmembrane region" description="Helical" evidence="1">
    <location>
        <begin position="142"/>
        <end position="167"/>
    </location>
</feature>
<evidence type="ECO:0000313" key="3">
    <source>
        <dbReference type="Proteomes" id="UP000051804"/>
    </source>
</evidence>
<gene>
    <name evidence="2" type="ORF">FD02_GL001449</name>
</gene>
<organism evidence="2 3">
    <name type="scientific">Lacticaseibacillus nasuensis JCM 17158</name>
    <dbReference type="NCBI Taxonomy" id="1291734"/>
    <lineage>
        <taxon>Bacteria</taxon>
        <taxon>Bacillati</taxon>
        <taxon>Bacillota</taxon>
        <taxon>Bacilli</taxon>
        <taxon>Lactobacillales</taxon>
        <taxon>Lactobacillaceae</taxon>
        <taxon>Lacticaseibacillus</taxon>
    </lineage>
</organism>
<feature type="transmembrane region" description="Helical" evidence="1">
    <location>
        <begin position="84"/>
        <end position="104"/>
    </location>
</feature>
<dbReference type="PATRIC" id="fig|1291734.4.peg.1492"/>
<dbReference type="EMBL" id="AZDJ01000022">
    <property type="protein sequence ID" value="KRK72477.1"/>
    <property type="molecule type" value="Genomic_DNA"/>
</dbReference>
<dbReference type="STRING" id="1291734.FD02_GL001449"/>
<keyword evidence="1" id="KW-0812">Transmembrane</keyword>
<comment type="caution">
    <text evidence="2">The sequence shown here is derived from an EMBL/GenBank/DDBJ whole genome shotgun (WGS) entry which is preliminary data.</text>
</comment>
<accession>A0A0R1JMC1</accession>
<dbReference type="RefSeq" id="WP_225352401.1">
    <property type="nucleotide sequence ID" value="NZ_AZDJ01000022.1"/>
</dbReference>
<feature type="transmembrane region" description="Helical" evidence="1">
    <location>
        <begin position="52"/>
        <end position="72"/>
    </location>
</feature>
<keyword evidence="3" id="KW-1185">Reference proteome</keyword>
<feature type="transmembrane region" description="Helical" evidence="1">
    <location>
        <begin position="111"/>
        <end position="130"/>
    </location>
</feature>
<evidence type="ECO:0000256" key="1">
    <source>
        <dbReference type="SAM" id="Phobius"/>
    </source>
</evidence>
<protein>
    <submittedName>
        <fullName evidence="2">Uncharacterized protein</fullName>
    </submittedName>
</protein>
<dbReference type="Proteomes" id="UP000051804">
    <property type="component" value="Unassembled WGS sequence"/>
</dbReference>
<feature type="transmembrane region" description="Helical" evidence="1">
    <location>
        <begin position="17"/>
        <end position="40"/>
    </location>
</feature>
<name>A0A0R1JMC1_9LACO</name>
<sequence length="170" mass="18447">MQAKSQSTVQPSPAHDFLIATGVLGLSVCLTLFVQAVKLIRNPASTPITTNTLIGLGTLWLFSLIGVGISMLMKKTPWKIVQDFPMLGWVSIVSLVFCLISPFFVKVIGAVDFLSLTTSVLAFAGISVAHDLGALRKLSWKIFVVAIFVYFGMYFMDTLISQLALMVSGK</sequence>
<keyword evidence="1" id="KW-0472">Membrane</keyword>
<evidence type="ECO:0000313" key="2">
    <source>
        <dbReference type="EMBL" id="KRK72477.1"/>
    </source>
</evidence>
<dbReference type="AlphaFoldDB" id="A0A0R1JMC1"/>
<reference evidence="2 3" key="1">
    <citation type="journal article" date="2015" name="Genome Announc.">
        <title>Expanding the biotechnology potential of lactobacilli through comparative genomics of 213 strains and associated genera.</title>
        <authorList>
            <person name="Sun Z."/>
            <person name="Harris H.M."/>
            <person name="McCann A."/>
            <person name="Guo C."/>
            <person name="Argimon S."/>
            <person name="Zhang W."/>
            <person name="Yang X."/>
            <person name="Jeffery I.B."/>
            <person name="Cooney J.C."/>
            <person name="Kagawa T.F."/>
            <person name="Liu W."/>
            <person name="Song Y."/>
            <person name="Salvetti E."/>
            <person name="Wrobel A."/>
            <person name="Rasinkangas P."/>
            <person name="Parkhill J."/>
            <person name="Rea M.C."/>
            <person name="O'Sullivan O."/>
            <person name="Ritari J."/>
            <person name="Douillard F.P."/>
            <person name="Paul Ross R."/>
            <person name="Yang R."/>
            <person name="Briner A.E."/>
            <person name="Felis G.E."/>
            <person name="de Vos W.M."/>
            <person name="Barrangou R."/>
            <person name="Klaenhammer T.R."/>
            <person name="Caufield P.W."/>
            <person name="Cui Y."/>
            <person name="Zhang H."/>
            <person name="O'Toole P.W."/>
        </authorList>
    </citation>
    <scope>NUCLEOTIDE SEQUENCE [LARGE SCALE GENOMIC DNA]</scope>
    <source>
        <strain evidence="2 3">JCM 17158</strain>
    </source>
</reference>
<proteinExistence type="predicted"/>
<keyword evidence="1" id="KW-1133">Transmembrane helix</keyword>